<dbReference type="EMBL" id="ASTJ01000039">
    <property type="protein sequence ID" value="EPC00834.1"/>
    <property type="molecule type" value="Genomic_DNA"/>
</dbReference>
<comment type="caution">
    <text evidence="1">The sequence shown here is derived from an EMBL/GenBank/DDBJ whole genome shotgun (WGS) entry which is preliminary data.</text>
</comment>
<evidence type="ECO:0000313" key="1">
    <source>
        <dbReference type="EMBL" id="EPC00834.1"/>
    </source>
</evidence>
<dbReference type="STRING" id="1121939.L861_13670"/>
<sequence>MIQVNFGCQKCHRACPAQVQRQGPVVAMEQEGEQEGEVSA</sequence>
<protein>
    <recommendedName>
        <fullName evidence="3">4Fe-4S ferredoxin-type domain-containing protein</fullName>
    </recommendedName>
</protein>
<dbReference type="AlphaFoldDB" id="S2KZK1"/>
<proteinExistence type="predicted"/>
<keyword evidence="2" id="KW-1185">Reference proteome</keyword>
<organism evidence="1 2">
    <name type="scientific">Litchfieldella anticariensis (strain DSM 16096 / CECT 5854 / CIP 108499 / LMG 22089 / FP35)</name>
    <name type="common">Halomonas anticariensis</name>
    <dbReference type="NCBI Taxonomy" id="1121939"/>
    <lineage>
        <taxon>Bacteria</taxon>
        <taxon>Pseudomonadati</taxon>
        <taxon>Pseudomonadota</taxon>
        <taxon>Gammaproteobacteria</taxon>
        <taxon>Oceanospirillales</taxon>
        <taxon>Halomonadaceae</taxon>
        <taxon>Litchfieldella</taxon>
    </lineage>
</organism>
<reference evidence="1 2" key="1">
    <citation type="journal article" date="2013" name="Genome Announc.">
        <title>Draft genome sequence of the moderately halophilic gammaproteobacterium Halomonas anticariensis FP35.</title>
        <authorList>
            <person name="Tahrioui A."/>
            <person name="Quesada E."/>
            <person name="Llamas I."/>
        </authorList>
    </citation>
    <scope>NUCLEOTIDE SEQUENCE [LARGE SCALE GENOMIC DNA]</scope>
    <source>
        <strain evidence="2">DSM 16096 / CECT 5854 / LMG 22089 / FP35</strain>
    </source>
</reference>
<accession>S2KZK1</accession>
<evidence type="ECO:0000313" key="2">
    <source>
        <dbReference type="Proteomes" id="UP000014463"/>
    </source>
</evidence>
<gene>
    <name evidence="1" type="ORF">L861_13670</name>
</gene>
<evidence type="ECO:0008006" key="3">
    <source>
        <dbReference type="Google" id="ProtNLM"/>
    </source>
</evidence>
<name>S2KZK1_LITA3</name>
<dbReference type="PATRIC" id="fig|1121939.11.peg.3912"/>
<dbReference type="Proteomes" id="UP000014463">
    <property type="component" value="Unassembled WGS sequence"/>
</dbReference>